<protein>
    <submittedName>
        <fullName evidence="2">Uncharacterized protein</fullName>
    </submittedName>
</protein>
<gene>
    <name evidence="3" type="ORF">MM415B04215_0014</name>
    <name evidence="2" type="ORF">TM448A01146_0011</name>
    <name evidence="4" type="ORF">TM448B01392_0011</name>
</gene>
<dbReference type="AlphaFoldDB" id="A0A6H1ZNF9"/>
<reference evidence="2" key="1">
    <citation type="submission" date="2020-03" db="EMBL/GenBank/DDBJ databases">
        <title>The deep terrestrial virosphere.</title>
        <authorList>
            <person name="Holmfeldt K."/>
            <person name="Nilsson E."/>
            <person name="Simone D."/>
            <person name="Lopez-Fernandez M."/>
            <person name="Wu X."/>
            <person name="de Brujin I."/>
            <person name="Lundin D."/>
            <person name="Andersson A."/>
            <person name="Bertilsson S."/>
            <person name="Dopson M."/>
        </authorList>
    </citation>
    <scope>NUCLEOTIDE SEQUENCE</scope>
    <source>
        <strain evidence="3">MM415B04215</strain>
        <strain evidence="2">TM448A01146</strain>
        <strain evidence="4">TM448B01392</strain>
    </source>
</reference>
<evidence type="ECO:0000313" key="4">
    <source>
        <dbReference type="EMBL" id="QJH98750.1"/>
    </source>
</evidence>
<evidence type="ECO:0000313" key="3">
    <source>
        <dbReference type="EMBL" id="QJA93472.1"/>
    </source>
</evidence>
<evidence type="ECO:0000256" key="1">
    <source>
        <dbReference type="SAM" id="MobiDB-lite"/>
    </source>
</evidence>
<dbReference type="EMBL" id="MT143151">
    <property type="protein sequence ID" value="QJA93472.1"/>
    <property type="molecule type" value="Genomic_DNA"/>
</dbReference>
<proteinExistence type="predicted"/>
<dbReference type="EMBL" id="MT144101">
    <property type="protein sequence ID" value="QJA48740.1"/>
    <property type="molecule type" value="Genomic_DNA"/>
</dbReference>
<feature type="region of interest" description="Disordered" evidence="1">
    <location>
        <begin position="1"/>
        <end position="21"/>
    </location>
</feature>
<name>A0A6H1ZNF9_9ZZZZ</name>
<accession>A0A6H1ZNF9</accession>
<sequence>MIEDNCEETERARSTVRGGPPPLVSKWHSVTIKKVNNGFIVEVGCKTFVSVRWQDVASALANYWTDPNEVERMYLKF</sequence>
<organism evidence="2">
    <name type="scientific">viral metagenome</name>
    <dbReference type="NCBI Taxonomy" id="1070528"/>
    <lineage>
        <taxon>unclassified sequences</taxon>
        <taxon>metagenomes</taxon>
        <taxon>organismal metagenomes</taxon>
    </lineage>
</organism>
<evidence type="ECO:0000313" key="2">
    <source>
        <dbReference type="EMBL" id="QJA48740.1"/>
    </source>
</evidence>
<dbReference type="EMBL" id="MT144751">
    <property type="protein sequence ID" value="QJH98750.1"/>
    <property type="molecule type" value="Genomic_DNA"/>
</dbReference>